<dbReference type="Gene3D" id="3.30.2380.10">
    <property type="entry name" value="CGI121/TPRKB"/>
    <property type="match status" value="1"/>
</dbReference>
<evidence type="ECO:0000256" key="5">
    <source>
        <dbReference type="ARBA" id="ARBA00022694"/>
    </source>
</evidence>
<dbReference type="GO" id="GO:0005634">
    <property type="term" value="C:nucleus"/>
    <property type="evidence" value="ECO:0007669"/>
    <property type="project" value="UniProtKB-SubCell"/>
</dbReference>
<dbReference type="RefSeq" id="XP_027609918.1">
    <property type="nucleotide sequence ID" value="XM_027754117.1"/>
</dbReference>
<organism evidence="9 10">
    <name type="scientific">Sparassis crispa</name>
    <dbReference type="NCBI Taxonomy" id="139825"/>
    <lineage>
        <taxon>Eukaryota</taxon>
        <taxon>Fungi</taxon>
        <taxon>Dikarya</taxon>
        <taxon>Basidiomycota</taxon>
        <taxon>Agaricomycotina</taxon>
        <taxon>Agaricomycetes</taxon>
        <taxon>Polyporales</taxon>
        <taxon>Sparassidaceae</taxon>
        <taxon>Sparassis</taxon>
    </lineage>
</organism>
<dbReference type="Proteomes" id="UP000287166">
    <property type="component" value="Unassembled WGS sequence"/>
</dbReference>
<evidence type="ECO:0000256" key="3">
    <source>
        <dbReference type="ARBA" id="ARBA00015316"/>
    </source>
</evidence>
<evidence type="ECO:0000313" key="9">
    <source>
        <dbReference type="EMBL" id="GBE79005.1"/>
    </source>
</evidence>
<comment type="similarity">
    <text evidence="2 8">Belongs to the CGI121/TPRKB family.</text>
</comment>
<dbReference type="GeneID" id="38775922"/>
<dbReference type="InterPro" id="IPR013926">
    <property type="entry name" value="CGI121/TPRKB"/>
</dbReference>
<dbReference type="PANTHER" id="PTHR15840">
    <property type="entry name" value="CGI-121 FAMILY MEMBER"/>
    <property type="match status" value="1"/>
</dbReference>
<dbReference type="GO" id="GO:0002949">
    <property type="term" value="P:tRNA threonylcarbamoyladenosine modification"/>
    <property type="evidence" value="ECO:0007669"/>
    <property type="project" value="TreeGrafter"/>
</dbReference>
<comment type="subcellular location">
    <subcellularLocation>
        <location evidence="1">Nucleus</location>
    </subcellularLocation>
</comment>
<dbReference type="OrthoDB" id="329139at2759"/>
<dbReference type="InterPro" id="IPR036504">
    <property type="entry name" value="CGI121/TPRKB_sf"/>
</dbReference>
<evidence type="ECO:0000256" key="2">
    <source>
        <dbReference type="ARBA" id="ARBA00005546"/>
    </source>
</evidence>
<evidence type="ECO:0000256" key="8">
    <source>
        <dbReference type="RuleBase" id="RU004398"/>
    </source>
</evidence>
<dbReference type="SUPFAM" id="SSF143870">
    <property type="entry name" value="PF0523-like"/>
    <property type="match status" value="1"/>
</dbReference>
<keyword evidence="10" id="KW-1185">Reference proteome</keyword>
<name>A0A401GA10_9APHY</name>
<reference evidence="9 10" key="1">
    <citation type="journal article" date="2018" name="Sci. Rep.">
        <title>Genome sequence of the cauliflower mushroom Sparassis crispa (Hanabiratake) and its association with beneficial usage.</title>
        <authorList>
            <person name="Kiyama R."/>
            <person name="Furutani Y."/>
            <person name="Kawaguchi K."/>
            <person name="Nakanishi T."/>
        </authorList>
    </citation>
    <scope>NUCLEOTIDE SEQUENCE [LARGE SCALE GENOMIC DNA]</scope>
</reference>
<gene>
    <name evidence="9" type="ORF">SCP_0202020</name>
</gene>
<dbReference type="GO" id="GO:0005829">
    <property type="term" value="C:cytosol"/>
    <property type="evidence" value="ECO:0007669"/>
    <property type="project" value="TreeGrafter"/>
</dbReference>
<accession>A0A401GA10</accession>
<keyword evidence="6 8" id="KW-0539">Nucleus</keyword>
<dbReference type="GO" id="GO:0000408">
    <property type="term" value="C:EKC/KEOPS complex"/>
    <property type="evidence" value="ECO:0007669"/>
    <property type="project" value="TreeGrafter"/>
</dbReference>
<dbReference type="Pfam" id="PF08617">
    <property type="entry name" value="CGI-121"/>
    <property type="match status" value="1"/>
</dbReference>
<proteinExistence type="inferred from homology"/>
<comment type="function">
    <text evidence="7">Component of the EKC/KEOPS complex that is required for the formation of a threonylcarbamoyl group on adenosine at position 37 (t(6)A37) in tRNAs that read codons beginning with adenine. The complex is probably involved in the transfer of the threonylcarbamoyl moiety of threonylcarbamoyl-AMP (TC-AMP) to the N6 group of A37. CGI121 acts as an allosteric effector that regulates the t(6)A activity of the complex. The EKC/KEOPS complex also promotes both telomere uncapping and telomere elongation. The complex is required for efficient recruitment of transcriptional coactivators. CGI121 is not required for tRNA modification.</text>
</comment>
<evidence type="ECO:0000256" key="1">
    <source>
        <dbReference type="ARBA" id="ARBA00004123"/>
    </source>
</evidence>
<protein>
    <recommendedName>
        <fullName evidence="4">EKC/KEOPS complex subunit CGI121</fullName>
    </recommendedName>
    <alternativeName>
        <fullName evidence="3">EKC/KEOPS complex subunit cgi121</fullName>
    </alternativeName>
</protein>
<evidence type="ECO:0000256" key="6">
    <source>
        <dbReference type="ARBA" id="ARBA00023242"/>
    </source>
</evidence>
<dbReference type="FunCoup" id="A0A401GA10">
    <property type="interactions" value="187"/>
</dbReference>
<evidence type="ECO:0000256" key="7">
    <source>
        <dbReference type="ARBA" id="ARBA00025043"/>
    </source>
</evidence>
<evidence type="ECO:0000256" key="4">
    <source>
        <dbReference type="ARBA" id="ARBA00016009"/>
    </source>
</evidence>
<keyword evidence="5" id="KW-0819">tRNA processing</keyword>
<sequence>METFHYAHFPPELSHVHIALFTNVANAAQLRARIVEASLAQGPDADAQRAAVNFAFIDASLICSVLHLQTAVVAAILAQVQGTLRTKTVHSEILWALNPSNNITEALRRYGVSDSSTAIFVVRIASPELHDVDELMKAVVSGDISPLSALDGITDWTSVKKYNKLNSDPAIKIAAGKDGVQERRVIDEIVLSMVAMKSVMG</sequence>
<evidence type="ECO:0000313" key="10">
    <source>
        <dbReference type="Proteomes" id="UP000287166"/>
    </source>
</evidence>
<dbReference type="EMBL" id="BFAD01000002">
    <property type="protein sequence ID" value="GBE79005.1"/>
    <property type="molecule type" value="Genomic_DNA"/>
</dbReference>
<comment type="caution">
    <text evidence="9">The sequence shown here is derived from an EMBL/GenBank/DDBJ whole genome shotgun (WGS) entry which is preliminary data.</text>
</comment>
<dbReference type="PANTHER" id="PTHR15840:SF10">
    <property type="entry name" value="EKC_KEOPS COMPLEX SUBUNIT TPRKB"/>
    <property type="match status" value="1"/>
</dbReference>
<dbReference type="InParanoid" id="A0A401GA10"/>
<dbReference type="AlphaFoldDB" id="A0A401GA10"/>
<dbReference type="STRING" id="139825.A0A401GA10"/>